<evidence type="ECO:0000256" key="2">
    <source>
        <dbReference type="SAM" id="MobiDB-lite"/>
    </source>
</evidence>
<name>A0A2C5YV75_9HYPO</name>
<dbReference type="OrthoDB" id="5589325at2759"/>
<evidence type="ECO:0000313" key="5">
    <source>
        <dbReference type="EMBL" id="PHH71232.1"/>
    </source>
</evidence>
<dbReference type="Pfam" id="PF10342">
    <property type="entry name" value="Kre9_KNH"/>
    <property type="match status" value="1"/>
</dbReference>
<evidence type="ECO:0000313" key="6">
    <source>
        <dbReference type="Proteomes" id="UP000224854"/>
    </source>
</evidence>
<feature type="signal peptide" evidence="3">
    <location>
        <begin position="1"/>
        <end position="17"/>
    </location>
</feature>
<sequence length="224" mass="22636">MKYSLVTLSALAAFAVAEPPKFLNTKFDVQEGKEFPIKFSGCEKTCTISIRDGPSNNLGPGKALTTTATGGVFNFSPKDLPSNTYAFEIKDNASGEVNYSVQFPYQGTGPAISSSAVSSAVMTSATSVPASSAAMTSAATSAKPISTSLAATSVMPVTTSIVHHRNTTMATSSARTSAAHTSGVATSGVSRPSGPATQVPSSDVGRLSAPLALAVGIVAAAFFG</sequence>
<keyword evidence="6" id="KW-1185">Reference proteome</keyword>
<evidence type="ECO:0000256" key="1">
    <source>
        <dbReference type="ARBA" id="ARBA00022729"/>
    </source>
</evidence>
<evidence type="ECO:0000259" key="4">
    <source>
        <dbReference type="Pfam" id="PF10342"/>
    </source>
</evidence>
<feature type="region of interest" description="Disordered" evidence="2">
    <location>
        <begin position="170"/>
        <end position="202"/>
    </location>
</feature>
<dbReference type="PANTHER" id="PTHR40633:SF1">
    <property type="entry name" value="GPI ANCHORED SERINE-THREONINE RICH PROTEIN (AFU_ORTHOLOGUE AFUA_1G03630)"/>
    <property type="match status" value="1"/>
</dbReference>
<evidence type="ECO:0000256" key="3">
    <source>
        <dbReference type="SAM" id="SignalP"/>
    </source>
</evidence>
<keyword evidence="1 3" id="KW-0732">Signal</keyword>
<dbReference type="EMBL" id="NJEU01000704">
    <property type="protein sequence ID" value="PHH71232.1"/>
    <property type="molecule type" value="Genomic_DNA"/>
</dbReference>
<dbReference type="InterPro" id="IPR018466">
    <property type="entry name" value="Kre9/Knh1-like_N"/>
</dbReference>
<dbReference type="Proteomes" id="UP000224854">
    <property type="component" value="Unassembled WGS sequence"/>
</dbReference>
<dbReference type="PANTHER" id="PTHR40633">
    <property type="entry name" value="MATRIX PROTEIN, PUTATIVE (AFU_ORTHOLOGUE AFUA_8G05410)-RELATED"/>
    <property type="match status" value="1"/>
</dbReference>
<proteinExistence type="predicted"/>
<accession>A0A2C5YV75</accession>
<protein>
    <recommendedName>
        <fullName evidence="4">Yeast cell wall synthesis Kre9/Knh1-like N-terminal domain-containing protein</fullName>
    </recommendedName>
</protein>
<feature type="domain" description="Yeast cell wall synthesis Kre9/Knh1-like N-terminal" evidence="4">
    <location>
        <begin position="28"/>
        <end position="103"/>
    </location>
</feature>
<gene>
    <name evidence="5" type="ORF">CDD82_6671</name>
</gene>
<organism evidence="5 6">
    <name type="scientific">Ophiocordyceps australis</name>
    <dbReference type="NCBI Taxonomy" id="1399860"/>
    <lineage>
        <taxon>Eukaryota</taxon>
        <taxon>Fungi</taxon>
        <taxon>Dikarya</taxon>
        <taxon>Ascomycota</taxon>
        <taxon>Pezizomycotina</taxon>
        <taxon>Sordariomycetes</taxon>
        <taxon>Hypocreomycetidae</taxon>
        <taxon>Hypocreales</taxon>
        <taxon>Ophiocordycipitaceae</taxon>
        <taxon>Ophiocordyceps</taxon>
    </lineage>
</organism>
<reference evidence="5 6" key="1">
    <citation type="submission" date="2017-06" db="EMBL/GenBank/DDBJ databases">
        <title>Ant-infecting Ophiocordyceps genomes reveal a high diversity of potential behavioral manipulation genes and a possible major role for enterotoxins.</title>
        <authorList>
            <person name="De Bekker C."/>
            <person name="Evans H.C."/>
            <person name="Brachmann A."/>
            <person name="Hughes D.P."/>
        </authorList>
    </citation>
    <scope>NUCLEOTIDE SEQUENCE [LARGE SCALE GENOMIC DNA]</scope>
    <source>
        <strain evidence="5 6">1348a</strain>
    </source>
</reference>
<feature type="chain" id="PRO_5012022044" description="Yeast cell wall synthesis Kre9/Knh1-like N-terminal domain-containing protein" evidence="3">
    <location>
        <begin position="18"/>
        <end position="224"/>
    </location>
</feature>
<feature type="compositionally biased region" description="Low complexity" evidence="2">
    <location>
        <begin position="170"/>
        <end position="182"/>
    </location>
</feature>
<dbReference type="AlphaFoldDB" id="A0A2C5YV75"/>
<dbReference type="InterPro" id="IPR052982">
    <property type="entry name" value="SRP1/TIP1-like"/>
</dbReference>
<feature type="compositionally biased region" description="Polar residues" evidence="2">
    <location>
        <begin position="183"/>
        <end position="201"/>
    </location>
</feature>
<comment type="caution">
    <text evidence="5">The sequence shown here is derived from an EMBL/GenBank/DDBJ whole genome shotgun (WGS) entry which is preliminary data.</text>
</comment>